<accession>A0ABP7YQR5</accession>
<dbReference type="EMBL" id="BAAAZI010000007">
    <property type="protein sequence ID" value="GAA4139745.1"/>
    <property type="molecule type" value="Genomic_DNA"/>
</dbReference>
<comment type="caution">
    <text evidence="1">The sequence shown here is derived from an EMBL/GenBank/DDBJ whole genome shotgun (WGS) entry which is preliminary data.</text>
</comment>
<organism evidence="1 2">
    <name type="scientific">Sphingobacterium kyonggiense</name>
    <dbReference type="NCBI Taxonomy" id="714075"/>
    <lineage>
        <taxon>Bacteria</taxon>
        <taxon>Pseudomonadati</taxon>
        <taxon>Bacteroidota</taxon>
        <taxon>Sphingobacteriia</taxon>
        <taxon>Sphingobacteriales</taxon>
        <taxon>Sphingobacteriaceae</taxon>
        <taxon>Sphingobacterium</taxon>
    </lineage>
</organism>
<dbReference type="Proteomes" id="UP001500101">
    <property type="component" value="Unassembled WGS sequence"/>
</dbReference>
<name>A0ABP7YQR5_9SPHI</name>
<protein>
    <submittedName>
        <fullName evidence="1">Uncharacterized protein</fullName>
    </submittedName>
</protein>
<evidence type="ECO:0000313" key="1">
    <source>
        <dbReference type="EMBL" id="GAA4139745.1"/>
    </source>
</evidence>
<reference evidence="2" key="1">
    <citation type="journal article" date="2019" name="Int. J. Syst. Evol. Microbiol.">
        <title>The Global Catalogue of Microorganisms (GCM) 10K type strain sequencing project: providing services to taxonomists for standard genome sequencing and annotation.</title>
        <authorList>
            <consortium name="The Broad Institute Genomics Platform"/>
            <consortium name="The Broad Institute Genome Sequencing Center for Infectious Disease"/>
            <person name="Wu L."/>
            <person name="Ma J."/>
        </authorList>
    </citation>
    <scope>NUCLEOTIDE SEQUENCE [LARGE SCALE GENOMIC DNA]</scope>
    <source>
        <strain evidence="2">JCM 16704</strain>
    </source>
</reference>
<evidence type="ECO:0000313" key="2">
    <source>
        <dbReference type="Proteomes" id="UP001500101"/>
    </source>
</evidence>
<sequence>MYKQLILTHHKHQLIGDFLIDDRLKNGAAEFKGAHIHIFTEKYPTWQSCFGPVDTVVFCQFFTWVKLWKF</sequence>
<keyword evidence="2" id="KW-1185">Reference proteome</keyword>
<gene>
    <name evidence="1" type="ORF">GCM10022216_18180</name>
</gene>
<dbReference type="Gene3D" id="3.40.50.1000">
    <property type="entry name" value="HAD superfamily/HAD-like"/>
    <property type="match status" value="1"/>
</dbReference>
<proteinExistence type="predicted"/>
<dbReference type="InterPro" id="IPR023214">
    <property type="entry name" value="HAD_sf"/>
</dbReference>